<dbReference type="SUPFAM" id="SSF53335">
    <property type="entry name" value="S-adenosyl-L-methionine-dependent methyltransferases"/>
    <property type="match status" value="1"/>
</dbReference>
<proteinExistence type="inferred from homology"/>
<dbReference type="GO" id="GO:0003723">
    <property type="term" value="F:RNA binding"/>
    <property type="evidence" value="ECO:0007669"/>
    <property type="project" value="InterPro"/>
</dbReference>
<dbReference type="InterPro" id="IPR041532">
    <property type="entry name" value="RlmI-like_PUA"/>
</dbReference>
<keyword evidence="5" id="KW-0949">S-adenosyl-L-methionine</keyword>
<feature type="domain" description="RlmI-like PUA" evidence="8">
    <location>
        <begin position="2"/>
        <end position="62"/>
    </location>
</feature>
<evidence type="ECO:0000259" key="8">
    <source>
        <dbReference type="Pfam" id="PF17785"/>
    </source>
</evidence>
<evidence type="ECO:0000256" key="2">
    <source>
        <dbReference type="ARBA" id="ARBA00022490"/>
    </source>
</evidence>
<dbReference type="PANTHER" id="PTHR42873">
    <property type="entry name" value="RIBOSOMAL RNA LARGE SUBUNIT METHYLTRANSFERASE"/>
    <property type="match status" value="1"/>
</dbReference>
<dbReference type="Gene3D" id="3.40.50.150">
    <property type="entry name" value="Vaccinia Virus protein VP39"/>
    <property type="match status" value="1"/>
</dbReference>
<dbReference type="CDD" id="cd21153">
    <property type="entry name" value="PUA_RlmI"/>
    <property type="match status" value="1"/>
</dbReference>
<keyword evidence="2" id="KW-0963">Cytoplasm</keyword>
<evidence type="ECO:0000313" key="9">
    <source>
        <dbReference type="EMBL" id="PQO46143.1"/>
    </source>
</evidence>
<dbReference type="GO" id="GO:0005737">
    <property type="term" value="C:cytoplasm"/>
    <property type="evidence" value="ECO:0007669"/>
    <property type="project" value="UniProtKB-SubCell"/>
</dbReference>
<dbReference type="InterPro" id="IPR015947">
    <property type="entry name" value="PUA-like_sf"/>
</dbReference>
<keyword evidence="3 9" id="KW-0489">Methyltransferase</keyword>
<evidence type="ECO:0000256" key="4">
    <source>
        <dbReference type="ARBA" id="ARBA00022679"/>
    </source>
</evidence>
<comment type="similarity">
    <text evidence="6">Belongs to the methyltransferase superfamily. RlmI family.</text>
</comment>
<comment type="subcellular location">
    <subcellularLocation>
        <location evidence="1">Cytoplasm</location>
    </subcellularLocation>
</comment>
<reference evidence="9 10" key="1">
    <citation type="submission" date="2018-02" db="EMBL/GenBank/DDBJ databases">
        <title>Comparative genomes isolates from brazilian mangrove.</title>
        <authorList>
            <person name="Araujo J.E."/>
            <person name="Taketani R.G."/>
            <person name="Silva M.C.P."/>
            <person name="Loureco M.V."/>
            <person name="Andreote F.D."/>
        </authorList>
    </citation>
    <scope>NUCLEOTIDE SEQUENCE [LARGE SCALE GENOMIC DNA]</scope>
    <source>
        <strain evidence="9 10">Nap-Phe MGV</strain>
    </source>
</reference>
<comment type="caution">
    <text evidence="9">The sequence shown here is derived from an EMBL/GenBank/DDBJ whole genome shotgun (WGS) entry which is preliminary data.</text>
</comment>
<evidence type="ECO:0000256" key="5">
    <source>
        <dbReference type="ARBA" id="ARBA00022691"/>
    </source>
</evidence>
<dbReference type="EMBL" id="PUHZ01000011">
    <property type="protein sequence ID" value="PQO46143.1"/>
    <property type="molecule type" value="Genomic_DNA"/>
</dbReference>
<dbReference type="CDD" id="cd11572">
    <property type="entry name" value="RlmI_M_like"/>
    <property type="match status" value="1"/>
</dbReference>
<dbReference type="PANTHER" id="PTHR42873:SF1">
    <property type="entry name" value="S-ADENOSYLMETHIONINE-DEPENDENT METHYLTRANSFERASE DOMAIN-CONTAINING PROTEIN"/>
    <property type="match status" value="1"/>
</dbReference>
<dbReference type="CDD" id="cd02440">
    <property type="entry name" value="AdoMet_MTases"/>
    <property type="match status" value="1"/>
</dbReference>
<dbReference type="SUPFAM" id="SSF88697">
    <property type="entry name" value="PUA domain-like"/>
    <property type="match status" value="1"/>
</dbReference>
<protein>
    <submittedName>
        <fullName evidence="9">Class I SAM-dependent rRNA methyltransferase</fullName>
    </submittedName>
</protein>
<dbReference type="GO" id="GO:0032259">
    <property type="term" value="P:methylation"/>
    <property type="evidence" value="ECO:0007669"/>
    <property type="project" value="UniProtKB-KW"/>
</dbReference>
<name>A0A2S8GNW7_9BACT</name>
<evidence type="ECO:0000313" key="10">
    <source>
        <dbReference type="Proteomes" id="UP000237819"/>
    </source>
</evidence>
<dbReference type="Proteomes" id="UP000237819">
    <property type="component" value="Unassembled WGS sequence"/>
</dbReference>
<dbReference type="Gene3D" id="3.30.750.80">
    <property type="entry name" value="RNA methyltransferase domain (HRMD) like"/>
    <property type="match status" value="1"/>
</dbReference>
<organism evidence="9 10">
    <name type="scientific">Blastopirellula marina</name>
    <dbReference type="NCBI Taxonomy" id="124"/>
    <lineage>
        <taxon>Bacteria</taxon>
        <taxon>Pseudomonadati</taxon>
        <taxon>Planctomycetota</taxon>
        <taxon>Planctomycetia</taxon>
        <taxon>Pirellulales</taxon>
        <taxon>Pirellulaceae</taxon>
        <taxon>Blastopirellula</taxon>
    </lineage>
</organism>
<dbReference type="InterPro" id="IPR029063">
    <property type="entry name" value="SAM-dependent_MTases_sf"/>
</dbReference>
<dbReference type="GO" id="GO:0008168">
    <property type="term" value="F:methyltransferase activity"/>
    <property type="evidence" value="ECO:0007669"/>
    <property type="project" value="UniProtKB-KW"/>
</dbReference>
<keyword evidence="4 9" id="KW-0808">Transferase</keyword>
<dbReference type="InterPro" id="IPR036974">
    <property type="entry name" value="PUA_sf"/>
</dbReference>
<dbReference type="Pfam" id="PF10672">
    <property type="entry name" value="Methyltrans_SAM"/>
    <property type="match status" value="1"/>
</dbReference>
<dbReference type="AlphaFoldDB" id="A0A2S8GNW7"/>
<feature type="domain" description="S-adenosylmethionine-dependent methyltransferase" evidence="7">
    <location>
        <begin position="168"/>
        <end position="345"/>
    </location>
</feature>
<dbReference type="InterPro" id="IPR019614">
    <property type="entry name" value="SAM-dep_methyl-trfase"/>
</dbReference>
<evidence type="ECO:0000259" key="7">
    <source>
        <dbReference type="Pfam" id="PF10672"/>
    </source>
</evidence>
<evidence type="ECO:0000256" key="1">
    <source>
        <dbReference type="ARBA" id="ARBA00004496"/>
    </source>
</evidence>
<dbReference type="Pfam" id="PF17785">
    <property type="entry name" value="PUA_3"/>
    <property type="match status" value="1"/>
</dbReference>
<sequence>MRPRKAQPFFGRHPWVRDSGIDKVLGKVQDGDAVELISDKDRFIAYGVINRNSHLRVRLYSWDQDAPLNDAFWRSRLERAIQMRRQLGMLREDSGCRIVYSEADGLSGLVVEYFAGHLVMQVTSLGMFKRLDQIVAILGDLLQPKSISLRGEAGILKLEGLEIEPRLVSGELPESPIEIVENDLRYEVDLSEGQKTGFYLDQRDNRRVAASYMPAGSKVLDVFCYSGGFALNAAKHANIAHVHGVDGSGPAISAAQRNAERNGLDNASFEKADCFDYLKARVDAGDQFDAIILDPPKFTKSRRTIDEALKAYFHINRHATKLLRPGGILVTCSCSGNVSREEFLMMMMGVSQKTGRDLRMLEQRGAAPDHPVSATCLESEYLKCFIASVG</sequence>
<dbReference type="Gene3D" id="2.30.130.10">
    <property type="entry name" value="PUA domain"/>
    <property type="match status" value="1"/>
</dbReference>
<accession>A0A2S8GNW7</accession>
<dbReference type="OrthoDB" id="9805492at2"/>
<evidence type="ECO:0000256" key="6">
    <source>
        <dbReference type="ARBA" id="ARBA00038091"/>
    </source>
</evidence>
<gene>
    <name evidence="9" type="ORF">C5Y93_11125</name>
</gene>
<evidence type="ECO:0000256" key="3">
    <source>
        <dbReference type="ARBA" id="ARBA00022603"/>
    </source>
</evidence>